<evidence type="ECO:0000313" key="8">
    <source>
        <dbReference type="Proteomes" id="UP001224674"/>
    </source>
</evidence>
<evidence type="ECO:0000256" key="2">
    <source>
        <dbReference type="ARBA" id="ARBA00022529"/>
    </source>
</evidence>
<dbReference type="Pfam" id="PF04604">
    <property type="entry name" value="L_biotic_typeA"/>
    <property type="match status" value="1"/>
</dbReference>
<sequence length="50" mass="5428">MKAINHEAATALQELTDNELDQILGADGVISTLTHECHMNSWQGLLTCCS</sequence>
<dbReference type="GO" id="GO:0005102">
    <property type="term" value="F:signaling receptor binding"/>
    <property type="evidence" value="ECO:0007669"/>
    <property type="project" value="UniProtKB-KW"/>
</dbReference>
<protein>
    <submittedName>
        <fullName evidence="7">Lacticin 481 family lantibiotic</fullName>
    </submittedName>
</protein>
<comment type="similarity">
    <text evidence="1">Belongs to the type A lantibiotic family.</text>
</comment>
<dbReference type="RefSeq" id="WP_110110496.1">
    <property type="nucleotide sequence ID" value="NZ_CP122562.1"/>
</dbReference>
<reference evidence="7 8" key="1">
    <citation type="submission" date="2023-03" db="EMBL/GenBank/DDBJ databases">
        <title>Complete genome sequences of several Auritidibacter ignavus strains isolated from ear infections.</title>
        <authorList>
            <person name="Baehr T."/>
            <person name="Baumhoegger A.M."/>
        </authorList>
    </citation>
    <scope>NUCLEOTIDE SEQUENCE [LARGE SCALE GENOMIC DNA]</scope>
    <source>
        <strain evidence="7 8">BABAE-6</strain>
    </source>
</reference>
<evidence type="ECO:0000256" key="1">
    <source>
        <dbReference type="ARBA" id="ARBA00009379"/>
    </source>
</evidence>
<dbReference type="GO" id="GO:0042742">
    <property type="term" value="P:defense response to bacterium"/>
    <property type="evidence" value="ECO:0007669"/>
    <property type="project" value="UniProtKB-KW"/>
</dbReference>
<name>A0AAJ6AJX4_9MICC</name>
<dbReference type="EMBL" id="CP122566">
    <property type="protein sequence ID" value="WGH92258.1"/>
    <property type="molecule type" value="Genomic_DNA"/>
</dbReference>
<dbReference type="GO" id="GO:0031640">
    <property type="term" value="P:killing of cells of another organism"/>
    <property type="evidence" value="ECO:0007669"/>
    <property type="project" value="UniProtKB-KW"/>
</dbReference>
<keyword evidence="3" id="KW-0883">Thioether bond</keyword>
<gene>
    <name evidence="7" type="ORF">QDX21_07950</name>
</gene>
<accession>A0AAJ6AJX4</accession>
<dbReference type="NCBIfam" id="NF040664">
    <property type="entry name" value="HEC_x9_TCC_lant"/>
    <property type="match status" value="1"/>
</dbReference>
<keyword evidence="2" id="KW-0929">Antimicrobial</keyword>
<evidence type="ECO:0000256" key="5">
    <source>
        <dbReference type="ARBA" id="ARBA00023022"/>
    </source>
</evidence>
<dbReference type="AlphaFoldDB" id="A0AAJ6AJX4"/>
<keyword evidence="8" id="KW-1185">Reference proteome</keyword>
<dbReference type="GO" id="GO:0005576">
    <property type="term" value="C:extracellular region"/>
    <property type="evidence" value="ECO:0007669"/>
    <property type="project" value="InterPro"/>
</dbReference>
<evidence type="ECO:0000313" key="7">
    <source>
        <dbReference type="EMBL" id="WGH92258.1"/>
    </source>
</evidence>
<organism evidence="7 8">
    <name type="scientific">Auritidibacter ignavus</name>
    <dbReference type="NCBI Taxonomy" id="678932"/>
    <lineage>
        <taxon>Bacteria</taxon>
        <taxon>Bacillati</taxon>
        <taxon>Actinomycetota</taxon>
        <taxon>Actinomycetes</taxon>
        <taxon>Micrococcales</taxon>
        <taxon>Micrococcaceae</taxon>
        <taxon>Auritidibacter</taxon>
    </lineage>
</organism>
<keyword evidence="5" id="KW-0044">Antibiotic</keyword>
<proteinExistence type="inferred from homology"/>
<evidence type="ECO:0000256" key="4">
    <source>
        <dbReference type="ARBA" id="ARBA00022789"/>
    </source>
</evidence>
<dbReference type="InterPro" id="IPR007682">
    <property type="entry name" value="Lantibiotic_typ-A_Lactobact"/>
</dbReference>
<evidence type="ECO:0000256" key="3">
    <source>
        <dbReference type="ARBA" id="ARBA00022784"/>
    </source>
</evidence>
<evidence type="ECO:0000256" key="6">
    <source>
        <dbReference type="ARBA" id="ARBA00023048"/>
    </source>
</evidence>
<dbReference type="Proteomes" id="UP001224674">
    <property type="component" value="Chromosome"/>
</dbReference>
<keyword evidence="4" id="KW-0425">Lantibiotic</keyword>
<keyword evidence="6" id="KW-0078">Bacteriocin</keyword>